<accession>A0A8S3ZB81</accession>
<dbReference type="PANTHER" id="PTHR12231:SF253">
    <property type="entry name" value="DPR-INTERACTING PROTEIN ETA, ISOFORM B-RELATED"/>
    <property type="match status" value="1"/>
</dbReference>
<evidence type="ECO:0000256" key="8">
    <source>
        <dbReference type="ARBA" id="ARBA00023170"/>
    </source>
</evidence>
<proteinExistence type="predicted"/>
<keyword evidence="8" id="KW-0675">Receptor</keyword>
<dbReference type="FunFam" id="2.60.40.10:FF:000016">
    <property type="entry name" value="Fibroblast growth factor receptor"/>
    <property type="match status" value="1"/>
</dbReference>
<feature type="non-terminal residue" evidence="14">
    <location>
        <position position="1"/>
    </location>
</feature>
<evidence type="ECO:0000256" key="2">
    <source>
        <dbReference type="ARBA" id="ARBA00022692"/>
    </source>
</evidence>
<dbReference type="Proteomes" id="UP000678393">
    <property type="component" value="Unassembled WGS sequence"/>
</dbReference>
<dbReference type="InterPro" id="IPR003598">
    <property type="entry name" value="Ig_sub2"/>
</dbReference>
<organism evidence="14 15">
    <name type="scientific">Candidula unifasciata</name>
    <dbReference type="NCBI Taxonomy" id="100452"/>
    <lineage>
        <taxon>Eukaryota</taxon>
        <taxon>Metazoa</taxon>
        <taxon>Spiralia</taxon>
        <taxon>Lophotrochozoa</taxon>
        <taxon>Mollusca</taxon>
        <taxon>Gastropoda</taxon>
        <taxon>Heterobranchia</taxon>
        <taxon>Euthyneura</taxon>
        <taxon>Panpulmonata</taxon>
        <taxon>Eupulmonata</taxon>
        <taxon>Stylommatophora</taxon>
        <taxon>Helicina</taxon>
        <taxon>Helicoidea</taxon>
        <taxon>Geomitridae</taxon>
        <taxon>Candidula</taxon>
    </lineage>
</organism>
<keyword evidence="6" id="KW-0472">Membrane</keyword>
<evidence type="ECO:0000256" key="4">
    <source>
        <dbReference type="ARBA" id="ARBA00022737"/>
    </source>
</evidence>
<dbReference type="SMART" id="SM00408">
    <property type="entry name" value="IGc2"/>
    <property type="match status" value="2"/>
</dbReference>
<evidence type="ECO:0000313" key="14">
    <source>
        <dbReference type="EMBL" id="CAG5126827.1"/>
    </source>
</evidence>
<reference evidence="14" key="1">
    <citation type="submission" date="2021-04" db="EMBL/GenBank/DDBJ databases">
        <authorList>
            <consortium name="Molecular Ecology Group"/>
        </authorList>
    </citation>
    <scope>NUCLEOTIDE SEQUENCE</scope>
</reference>
<keyword evidence="2" id="KW-0812">Transmembrane</keyword>
<dbReference type="InterPro" id="IPR013098">
    <property type="entry name" value="Ig_I-set"/>
</dbReference>
<dbReference type="InterPro" id="IPR003599">
    <property type="entry name" value="Ig_sub"/>
</dbReference>
<comment type="subcellular location">
    <subcellularLocation>
        <location evidence="1">Membrane</location>
        <topology evidence="1">Single-pass membrane protein</topology>
    </subcellularLocation>
</comment>
<dbReference type="SMART" id="SM00409">
    <property type="entry name" value="IG"/>
    <property type="match status" value="2"/>
</dbReference>
<evidence type="ECO:0000256" key="6">
    <source>
        <dbReference type="ARBA" id="ARBA00023136"/>
    </source>
</evidence>
<dbReference type="GO" id="GO:0043005">
    <property type="term" value="C:neuron projection"/>
    <property type="evidence" value="ECO:0007669"/>
    <property type="project" value="TreeGrafter"/>
</dbReference>
<dbReference type="FunFam" id="2.60.40.10:FF:000032">
    <property type="entry name" value="palladin isoform X1"/>
    <property type="match status" value="1"/>
</dbReference>
<keyword evidence="15" id="KW-1185">Reference proteome</keyword>
<evidence type="ECO:0000256" key="5">
    <source>
        <dbReference type="ARBA" id="ARBA00022989"/>
    </source>
</evidence>
<evidence type="ECO:0000259" key="12">
    <source>
        <dbReference type="PROSITE" id="PS01225"/>
    </source>
</evidence>
<keyword evidence="10" id="KW-0393">Immunoglobulin domain</keyword>
<comment type="caution">
    <text evidence="11">Lacks conserved residue(s) required for the propagation of feature annotation.</text>
</comment>
<dbReference type="InterPro" id="IPR029034">
    <property type="entry name" value="Cystine-knot_cytokine"/>
</dbReference>
<protein>
    <recommendedName>
        <fullName evidence="16">Ig-like domain-containing protein</fullName>
    </recommendedName>
</protein>
<evidence type="ECO:0000256" key="10">
    <source>
        <dbReference type="ARBA" id="ARBA00023319"/>
    </source>
</evidence>
<dbReference type="Gene3D" id="2.60.40.10">
    <property type="entry name" value="Immunoglobulins"/>
    <property type="match status" value="2"/>
</dbReference>
<dbReference type="GO" id="GO:0016020">
    <property type="term" value="C:membrane"/>
    <property type="evidence" value="ECO:0007669"/>
    <property type="project" value="UniProtKB-SubCell"/>
</dbReference>
<feature type="domain" description="CTCK" evidence="12">
    <location>
        <begin position="202"/>
        <end position="307"/>
    </location>
</feature>
<dbReference type="PROSITE" id="PS50835">
    <property type="entry name" value="IG_LIKE"/>
    <property type="match status" value="2"/>
</dbReference>
<comment type="caution">
    <text evidence="14">The sequence shown here is derived from an EMBL/GenBank/DDBJ whole genome shotgun (WGS) entry which is preliminary data.</text>
</comment>
<keyword evidence="5" id="KW-1133">Transmembrane helix</keyword>
<evidence type="ECO:0000256" key="9">
    <source>
        <dbReference type="ARBA" id="ARBA00023180"/>
    </source>
</evidence>
<gene>
    <name evidence="14" type="ORF">CUNI_LOCUS12385</name>
</gene>
<dbReference type="EMBL" id="CAJHNH020002469">
    <property type="protein sequence ID" value="CAG5126827.1"/>
    <property type="molecule type" value="Genomic_DNA"/>
</dbReference>
<keyword evidence="3" id="KW-0732">Signal</keyword>
<keyword evidence="7" id="KW-1015">Disulfide bond</keyword>
<dbReference type="AlphaFoldDB" id="A0A8S3ZB81"/>
<name>A0A8S3ZB81_9EUPU</name>
<dbReference type="PANTHER" id="PTHR12231">
    <property type="entry name" value="CTX-RELATED TYPE I TRANSMEMBRANE PROTEIN"/>
    <property type="match status" value="1"/>
</dbReference>
<dbReference type="InterPro" id="IPR006207">
    <property type="entry name" value="Cys_knot_C"/>
</dbReference>
<dbReference type="InterPro" id="IPR013783">
    <property type="entry name" value="Ig-like_fold"/>
</dbReference>
<dbReference type="PROSITE" id="PS01225">
    <property type="entry name" value="CTCK_2"/>
    <property type="match status" value="1"/>
</dbReference>
<evidence type="ECO:0000256" key="1">
    <source>
        <dbReference type="ARBA" id="ARBA00004167"/>
    </source>
</evidence>
<evidence type="ECO:0000256" key="11">
    <source>
        <dbReference type="PROSITE-ProRule" id="PRU00039"/>
    </source>
</evidence>
<dbReference type="PROSITE" id="PS01185">
    <property type="entry name" value="CTCK_1"/>
    <property type="match status" value="1"/>
</dbReference>
<keyword evidence="9" id="KW-0325">Glycoprotein</keyword>
<feature type="domain" description="Ig-like" evidence="13">
    <location>
        <begin position="97"/>
        <end position="188"/>
    </location>
</feature>
<evidence type="ECO:0000256" key="7">
    <source>
        <dbReference type="ARBA" id="ARBA00023157"/>
    </source>
</evidence>
<feature type="non-terminal residue" evidence="14">
    <location>
        <position position="309"/>
    </location>
</feature>
<dbReference type="InterPro" id="IPR007110">
    <property type="entry name" value="Ig-like_dom"/>
</dbReference>
<evidence type="ECO:0000313" key="15">
    <source>
        <dbReference type="Proteomes" id="UP000678393"/>
    </source>
</evidence>
<sequence length="309" mass="34714">APYWKSGPPKDNQVVVREGSDETLNCAVKGSPNPEFSWLVNGKLLNTTKSKKFRQKKGRLMIDSVQLDDATDYTCMAKNKLGSLNYTYVIKVLENMPLNDIDVEDRPENQTAHVGDTVIFMCRSHDWPKPRVHWARKTNNKHLIEAIDTSSTEPDVLVIHNVTKNDTGKYICFISNDIVQKEFTATLTVIEEGESLPFEPHCSLHIRREVLVDHVHGCRSAVPVEIRYCMGSCGRSYYVPQLMTSDGVRKKASASSSSVKELSLFLFYRCCVGIIDGLRIVELDCPLGGRKRGFYTLLSDCQCQNCGAS</sequence>
<dbReference type="OrthoDB" id="6101791at2759"/>
<feature type="domain" description="Ig-like" evidence="13">
    <location>
        <begin position="2"/>
        <end position="91"/>
    </location>
</feature>
<evidence type="ECO:0008006" key="16">
    <source>
        <dbReference type="Google" id="ProtNLM"/>
    </source>
</evidence>
<dbReference type="InterPro" id="IPR051170">
    <property type="entry name" value="Neural/epithelial_adhesion"/>
</dbReference>
<keyword evidence="4" id="KW-0677">Repeat</keyword>
<dbReference type="Gene3D" id="2.10.90.10">
    <property type="entry name" value="Cystine-knot cytokines"/>
    <property type="match status" value="1"/>
</dbReference>
<evidence type="ECO:0000256" key="3">
    <source>
        <dbReference type="ARBA" id="ARBA00022729"/>
    </source>
</evidence>
<dbReference type="SMART" id="SM00041">
    <property type="entry name" value="CT"/>
    <property type="match status" value="1"/>
</dbReference>
<dbReference type="InterPro" id="IPR036179">
    <property type="entry name" value="Ig-like_dom_sf"/>
</dbReference>
<dbReference type="SUPFAM" id="SSF48726">
    <property type="entry name" value="Immunoglobulin"/>
    <property type="match status" value="2"/>
</dbReference>
<evidence type="ECO:0000259" key="13">
    <source>
        <dbReference type="PROSITE" id="PS50835"/>
    </source>
</evidence>
<dbReference type="Pfam" id="PF07679">
    <property type="entry name" value="I-set"/>
    <property type="match status" value="2"/>
</dbReference>